<proteinExistence type="predicted"/>
<name>A0A5B7ZX32_9BACT</name>
<dbReference type="AlphaFoldDB" id="A0A5B7ZX32"/>
<evidence type="ECO:0000259" key="1">
    <source>
        <dbReference type="Pfam" id="PF05523"/>
    </source>
</evidence>
<dbReference type="InterPro" id="IPR014710">
    <property type="entry name" value="RmlC-like_jellyroll"/>
</dbReference>
<dbReference type="EMBL" id="CP040896">
    <property type="protein sequence ID" value="QDA59359.1"/>
    <property type="molecule type" value="Genomic_DNA"/>
</dbReference>
<reference evidence="2 3" key="1">
    <citation type="submission" date="2019-06" db="EMBL/GenBank/DDBJ databases">
        <authorList>
            <person name="Srinivasan S."/>
        </authorList>
    </citation>
    <scope>NUCLEOTIDE SEQUENCE [LARGE SCALE GENOMIC DNA]</scope>
    <source>
        <strain evidence="2 3">17J68-5</strain>
    </source>
</reference>
<dbReference type="SUPFAM" id="SSF51182">
    <property type="entry name" value="RmlC-like cupins"/>
    <property type="match status" value="1"/>
</dbReference>
<dbReference type="Proteomes" id="UP000305398">
    <property type="component" value="Chromosome"/>
</dbReference>
<keyword evidence="3" id="KW-1185">Reference proteome</keyword>
<dbReference type="InterPro" id="IPR011051">
    <property type="entry name" value="RmlC_Cupin_sf"/>
</dbReference>
<protein>
    <submittedName>
        <fullName evidence="2">WxcM-like domain-containing protein</fullName>
    </submittedName>
</protein>
<accession>A0A5B7ZX32</accession>
<sequence length="139" mass="15699">MAKRPDFSKPHLIELPTIGDGAVGYITVGQGNSQVPFAIKRAFWTYATPDHIVRGRHAHHQTEQVLVAMAGRIVVMTELANGELMTFRLERPDVGIYIPPNAWHTMQYSSDAVQLVLASTDFEAEDYIYSHSEFKRIWA</sequence>
<dbReference type="RefSeq" id="WP_139514541.1">
    <property type="nucleotide sequence ID" value="NZ_CP040896.1"/>
</dbReference>
<evidence type="ECO:0000313" key="2">
    <source>
        <dbReference type="EMBL" id="QDA59359.1"/>
    </source>
</evidence>
<gene>
    <name evidence="2" type="ORF">FHG12_04225</name>
</gene>
<dbReference type="Pfam" id="PF05523">
    <property type="entry name" value="FdtA"/>
    <property type="match status" value="1"/>
</dbReference>
<dbReference type="InterPro" id="IPR008894">
    <property type="entry name" value="QdtA_cupin_dom"/>
</dbReference>
<feature type="domain" description="Sugar 3,4-ketoisomerase QdtA cupin" evidence="1">
    <location>
        <begin position="10"/>
        <end position="137"/>
    </location>
</feature>
<organism evidence="2 3">
    <name type="scientific">Hymenobacter jejuensis</name>
    <dbReference type="NCBI Taxonomy" id="2502781"/>
    <lineage>
        <taxon>Bacteria</taxon>
        <taxon>Pseudomonadati</taxon>
        <taxon>Bacteroidota</taxon>
        <taxon>Cytophagia</taxon>
        <taxon>Cytophagales</taxon>
        <taxon>Hymenobacteraceae</taxon>
        <taxon>Hymenobacter</taxon>
    </lineage>
</organism>
<dbReference type="OrthoDB" id="9795513at2"/>
<dbReference type="KEGG" id="hyj:FHG12_04225"/>
<dbReference type="Gene3D" id="2.60.120.10">
    <property type="entry name" value="Jelly Rolls"/>
    <property type="match status" value="1"/>
</dbReference>
<dbReference type="CDD" id="cd20292">
    <property type="entry name" value="cupin_QdtA-like"/>
    <property type="match status" value="1"/>
</dbReference>
<evidence type="ECO:0000313" key="3">
    <source>
        <dbReference type="Proteomes" id="UP000305398"/>
    </source>
</evidence>